<dbReference type="EMBL" id="CAJVQB010000136">
    <property type="protein sequence ID" value="CAG8469866.1"/>
    <property type="molecule type" value="Genomic_DNA"/>
</dbReference>
<name>A0ABM8VXB0_GIGMA</name>
<dbReference type="Proteomes" id="UP000789901">
    <property type="component" value="Unassembled WGS sequence"/>
</dbReference>
<protein>
    <submittedName>
        <fullName evidence="1">20244_t:CDS:1</fullName>
    </submittedName>
</protein>
<keyword evidence="2" id="KW-1185">Reference proteome</keyword>
<evidence type="ECO:0000313" key="2">
    <source>
        <dbReference type="Proteomes" id="UP000789901"/>
    </source>
</evidence>
<sequence>MYHEPTSIISQQVSQANKTFIAKNQTQSLELVFNNDLNLNKALILLKYQITN</sequence>
<accession>A0ABM8VXB0</accession>
<reference evidence="1 2" key="1">
    <citation type="submission" date="2021-06" db="EMBL/GenBank/DDBJ databases">
        <authorList>
            <person name="Kallberg Y."/>
            <person name="Tangrot J."/>
            <person name="Rosling A."/>
        </authorList>
    </citation>
    <scope>NUCLEOTIDE SEQUENCE [LARGE SCALE GENOMIC DNA]</scope>
    <source>
        <strain evidence="1 2">120-4 pot B 10/14</strain>
    </source>
</reference>
<proteinExistence type="predicted"/>
<evidence type="ECO:0000313" key="1">
    <source>
        <dbReference type="EMBL" id="CAG8469866.1"/>
    </source>
</evidence>
<comment type="caution">
    <text evidence="1">The sequence shown here is derived from an EMBL/GenBank/DDBJ whole genome shotgun (WGS) entry which is preliminary data.</text>
</comment>
<gene>
    <name evidence="1" type="ORF">GMARGA_LOCUS722</name>
</gene>
<organism evidence="1 2">
    <name type="scientific">Gigaspora margarita</name>
    <dbReference type="NCBI Taxonomy" id="4874"/>
    <lineage>
        <taxon>Eukaryota</taxon>
        <taxon>Fungi</taxon>
        <taxon>Fungi incertae sedis</taxon>
        <taxon>Mucoromycota</taxon>
        <taxon>Glomeromycotina</taxon>
        <taxon>Glomeromycetes</taxon>
        <taxon>Diversisporales</taxon>
        <taxon>Gigasporaceae</taxon>
        <taxon>Gigaspora</taxon>
    </lineage>
</organism>